<dbReference type="PROSITE" id="PS50104">
    <property type="entry name" value="TIR"/>
    <property type="match status" value="1"/>
</dbReference>
<gene>
    <name evidence="2" type="ORF">V5799_012073</name>
</gene>
<dbReference type="InterPro" id="IPR000157">
    <property type="entry name" value="TIR_dom"/>
</dbReference>
<sequence>MCLERYDVLGATETELRVIERSISRSSQCNPIYDAFVCYTSKDWPTVEVLVDRLESLGFRLFLPKRDLKAGLFKYPAFYEVMEKWCRKTIIAFSPHFLQSEECRAQQRFIESIHIGESSIMNTSDNTLESVTVMLSSVLKSSEWSPME</sequence>
<dbReference type="AlphaFoldDB" id="A0AAQ4EFF2"/>
<dbReference type="InterPro" id="IPR035897">
    <property type="entry name" value="Toll_tir_struct_dom_sf"/>
</dbReference>
<comment type="caution">
    <text evidence="2">The sequence shown here is derived from an EMBL/GenBank/DDBJ whole genome shotgun (WGS) entry which is preliminary data.</text>
</comment>
<proteinExistence type="predicted"/>
<organism evidence="2 3">
    <name type="scientific">Amblyomma americanum</name>
    <name type="common">Lone star tick</name>
    <dbReference type="NCBI Taxonomy" id="6943"/>
    <lineage>
        <taxon>Eukaryota</taxon>
        <taxon>Metazoa</taxon>
        <taxon>Ecdysozoa</taxon>
        <taxon>Arthropoda</taxon>
        <taxon>Chelicerata</taxon>
        <taxon>Arachnida</taxon>
        <taxon>Acari</taxon>
        <taxon>Parasitiformes</taxon>
        <taxon>Ixodida</taxon>
        <taxon>Ixodoidea</taxon>
        <taxon>Ixodidae</taxon>
        <taxon>Amblyomminae</taxon>
        <taxon>Amblyomma</taxon>
    </lineage>
</organism>
<dbReference type="Gene3D" id="3.40.50.10140">
    <property type="entry name" value="Toll/interleukin-1 receptor homology (TIR) domain"/>
    <property type="match status" value="1"/>
</dbReference>
<dbReference type="SUPFAM" id="SSF52200">
    <property type="entry name" value="Toll/Interleukin receptor TIR domain"/>
    <property type="match status" value="1"/>
</dbReference>
<evidence type="ECO:0000313" key="2">
    <source>
        <dbReference type="EMBL" id="KAK8773394.1"/>
    </source>
</evidence>
<feature type="domain" description="TIR" evidence="1">
    <location>
        <begin position="31"/>
        <end position="148"/>
    </location>
</feature>
<name>A0AAQ4EFF2_AMBAM</name>
<reference evidence="2 3" key="1">
    <citation type="journal article" date="2023" name="Arcadia Sci">
        <title>De novo assembly of a long-read Amblyomma americanum tick genome.</title>
        <authorList>
            <person name="Chou S."/>
            <person name="Poskanzer K.E."/>
            <person name="Rollins M."/>
            <person name="Thuy-Boun P.S."/>
        </authorList>
    </citation>
    <scope>NUCLEOTIDE SEQUENCE [LARGE SCALE GENOMIC DNA]</scope>
    <source>
        <strain evidence="2">F_SG_1</strain>
        <tissue evidence="2">Salivary glands</tissue>
    </source>
</reference>
<dbReference type="Pfam" id="PF13676">
    <property type="entry name" value="TIR_2"/>
    <property type="match status" value="1"/>
</dbReference>
<dbReference type="Proteomes" id="UP001321473">
    <property type="component" value="Unassembled WGS sequence"/>
</dbReference>
<evidence type="ECO:0000313" key="3">
    <source>
        <dbReference type="Proteomes" id="UP001321473"/>
    </source>
</evidence>
<dbReference type="GO" id="GO:0007165">
    <property type="term" value="P:signal transduction"/>
    <property type="evidence" value="ECO:0007669"/>
    <property type="project" value="InterPro"/>
</dbReference>
<keyword evidence="3" id="KW-1185">Reference proteome</keyword>
<protein>
    <recommendedName>
        <fullName evidence="1">TIR domain-containing protein</fullName>
    </recommendedName>
</protein>
<accession>A0AAQ4EFF2</accession>
<dbReference type="EMBL" id="JARKHS020016973">
    <property type="protein sequence ID" value="KAK8773394.1"/>
    <property type="molecule type" value="Genomic_DNA"/>
</dbReference>
<evidence type="ECO:0000259" key="1">
    <source>
        <dbReference type="PROSITE" id="PS50104"/>
    </source>
</evidence>